<dbReference type="Proteomes" id="UP000315540">
    <property type="component" value="Unassembled WGS sequence"/>
</dbReference>
<accession>A0A504JH29</accession>
<organism evidence="1 2">
    <name type="scientific">Aquimarina algicola</name>
    <dbReference type="NCBI Taxonomy" id="2589995"/>
    <lineage>
        <taxon>Bacteria</taxon>
        <taxon>Pseudomonadati</taxon>
        <taxon>Bacteroidota</taxon>
        <taxon>Flavobacteriia</taxon>
        <taxon>Flavobacteriales</taxon>
        <taxon>Flavobacteriaceae</taxon>
        <taxon>Aquimarina</taxon>
    </lineage>
</organism>
<keyword evidence="2" id="KW-1185">Reference proteome</keyword>
<dbReference type="EMBL" id="VFWZ01000002">
    <property type="protein sequence ID" value="TPN87088.1"/>
    <property type="molecule type" value="Genomic_DNA"/>
</dbReference>
<gene>
    <name evidence="1" type="ORF">FHK87_05720</name>
</gene>
<sequence>MYTINIHFHNPAEFCDKDVTFEFEMPFVPRIKDHLSFTTEIYENTLEDLQRKVDNDNNLKIRYEDCGYLADANIVKEISYCGRKGTIHVELETNWRDN</sequence>
<proteinExistence type="predicted"/>
<dbReference type="AlphaFoldDB" id="A0A504JH29"/>
<evidence type="ECO:0000313" key="1">
    <source>
        <dbReference type="EMBL" id="TPN87088.1"/>
    </source>
</evidence>
<name>A0A504JH29_9FLAO</name>
<dbReference type="RefSeq" id="WP_140591228.1">
    <property type="nucleotide sequence ID" value="NZ_VFWZ01000002.1"/>
</dbReference>
<reference evidence="1 2" key="1">
    <citation type="submission" date="2019-06" db="EMBL/GenBank/DDBJ databases">
        <authorList>
            <person name="Meng X."/>
        </authorList>
    </citation>
    <scope>NUCLEOTIDE SEQUENCE [LARGE SCALE GENOMIC DNA]</scope>
    <source>
        <strain evidence="1 2">M625</strain>
    </source>
</reference>
<evidence type="ECO:0000313" key="2">
    <source>
        <dbReference type="Proteomes" id="UP000315540"/>
    </source>
</evidence>
<protein>
    <submittedName>
        <fullName evidence="1">Uncharacterized protein</fullName>
    </submittedName>
</protein>
<comment type="caution">
    <text evidence="1">The sequence shown here is derived from an EMBL/GenBank/DDBJ whole genome shotgun (WGS) entry which is preliminary data.</text>
</comment>
<dbReference type="OrthoDB" id="1457900at2"/>